<evidence type="ECO:0000313" key="1">
    <source>
        <dbReference type="EMBL" id="EDL95049.1"/>
    </source>
</evidence>
<sequence>MGCSQVKGSTPILWSSKSPQISSELSPLLEEPAFWKSPLPCAWKDLAEALFL</sequence>
<accession>A6JH44</accession>
<dbReference type="Proteomes" id="UP000234681">
    <property type="component" value="Chromosome 13"/>
</dbReference>
<organism evidence="1 2">
    <name type="scientific">Rattus norvegicus</name>
    <name type="common">Rat</name>
    <dbReference type="NCBI Taxonomy" id="10116"/>
    <lineage>
        <taxon>Eukaryota</taxon>
        <taxon>Metazoa</taxon>
        <taxon>Chordata</taxon>
        <taxon>Craniata</taxon>
        <taxon>Vertebrata</taxon>
        <taxon>Euteleostomi</taxon>
        <taxon>Mammalia</taxon>
        <taxon>Eutheria</taxon>
        <taxon>Euarchontoglires</taxon>
        <taxon>Glires</taxon>
        <taxon>Rodentia</taxon>
        <taxon>Myomorpha</taxon>
        <taxon>Muroidea</taxon>
        <taxon>Muridae</taxon>
        <taxon>Murinae</taxon>
        <taxon>Rattus</taxon>
    </lineage>
</organism>
<gene>
    <name evidence="1" type="ORF">rCG_20267</name>
</gene>
<dbReference type="AlphaFoldDB" id="A6JH44"/>
<name>A6JH44_RAT</name>
<dbReference type="EMBL" id="CH473985">
    <property type="protein sequence ID" value="EDL95049.1"/>
    <property type="molecule type" value="Genomic_DNA"/>
</dbReference>
<reference evidence="2" key="1">
    <citation type="submission" date="2005-09" db="EMBL/GenBank/DDBJ databases">
        <authorList>
            <person name="Mural R.J."/>
            <person name="Li P.W."/>
            <person name="Adams M.D."/>
            <person name="Amanatides P.G."/>
            <person name="Baden-Tillson H."/>
            <person name="Barnstead M."/>
            <person name="Chin S.H."/>
            <person name="Dew I."/>
            <person name="Evans C.A."/>
            <person name="Ferriera S."/>
            <person name="Flanigan M."/>
            <person name="Fosler C."/>
            <person name="Glodek A."/>
            <person name="Gu Z."/>
            <person name="Holt R.A."/>
            <person name="Jennings D."/>
            <person name="Kraft C.L."/>
            <person name="Lu F."/>
            <person name="Nguyen T."/>
            <person name="Nusskern D.R."/>
            <person name="Pfannkoch C.M."/>
            <person name="Sitter C."/>
            <person name="Sutton G.G."/>
            <person name="Venter J.C."/>
            <person name="Wang Z."/>
            <person name="Woodage T."/>
            <person name="Zheng X.H."/>
            <person name="Zhong F."/>
        </authorList>
    </citation>
    <scope>NUCLEOTIDE SEQUENCE [LARGE SCALE GENOMIC DNA]</scope>
    <source>
        <strain>BN</strain>
        <strain evidence="2">Sprague-Dawley</strain>
    </source>
</reference>
<proteinExistence type="predicted"/>
<evidence type="ECO:0000313" key="2">
    <source>
        <dbReference type="Proteomes" id="UP000234681"/>
    </source>
</evidence>
<protein>
    <submittedName>
        <fullName evidence="1">RCG20267</fullName>
    </submittedName>
</protein>